<evidence type="ECO:0000256" key="1">
    <source>
        <dbReference type="SAM" id="MobiDB-lite"/>
    </source>
</evidence>
<accession>A0A2G8KC11</accession>
<dbReference type="AlphaFoldDB" id="A0A2G8KC11"/>
<name>A0A2G8KC11_STIJA</name>
<organism evidence="2 3">
    <name type="scientific">Stichopus japonicus</name>
    <name type="common">Sea cucumber</name>
    <dbReference type="NCBI Taxonomy" id="307972"/>
    <lineage>
        <taxon>Eukaryota</taxon>
        <taxon>Metazoa</taxon>
        <taxon>Echinodermata</taxon>
        <taxon>Eleutherozoa</taxon>
        <taxon>Echinozoa</taxon>
        <taxon>Holothuroidea</taxon>
        <taxon>Aspidochirotacea</taxon>
        <taxon>Aspidochirotida</taxon>
        <taxon>Stichopodidae</taxon>
        <taxon>Apostichopus</taxon>
    </lineage>
</organism>
<comment type="caution">
    <text evidence="2">The sequence shown here is derived from an EMBL/GenBank/DDBJ whole genome shotgun (WGS) entry which is preliminary data.</text>
</comment>
<dbReference type="PANTHER" id="PTHR33480">
    <property type="entry name" value="SET DOMAIN-CONTAINING PROTEIN-RELATED"/>
    <property type="match status" value="1"/>
</dbReference>
<dbReference type="OrthoDB" id="6771980at2759"/>
<dbReference type="Proteomes" id="UP000230750">
    <property type="component" value="Unassembled WGS sequence"/>
</dbReference>
<evidence type="ECO:0000313" key="2">
    <source>
        <dbReference type="EMBL" id="PIK45548.1"/>
    </source>
</evidence>
<gene>
    <name evidence="2" type="ORF">BSL78_17587</name>
</gene>
<sequence length="219" mass="24799">MSQVLSLKGNELDVLAGFMGHDINIHREYYRLPESTLQTAKVSKILMLAEKGTIGDYVGKSLDEIEIDMEDVGSCDEEEQSSDDESDAVIKKKAIFKALNTFDCFNSFKYVCPIVPKESKEKKAKKSASKKTKKSAVRKTKQSAGKKTRKSGERRPWSPAEIAAVKSAFEQHVKLMKVPGKNEVINCQRKFPILYSRDWKSIKYRVYNTIQSHKKGANK</sequence>
<dbReference type="EMBL" id="MRZV01000706">
    <property type="protein sequence ID" value="PIK45548.1"/>
    <property type="molecule type" value="Genomic_DNA"/>
</dbReference>
<feature type="compositionally biased region" description="Basic residues" evidence="1">
    <location>
        <begin position="122"/>
        <end position="149"/>
    </location>
</feature>
<protein>
    <submittedName>
        <fullName evidence="2">Uncharacterized protein</fullName>
    </submittedName>
</protein>
<dbReference type="PANTHER" id="PTHR33480:SF1">
    <property type="entry name" value="TYR RECOMBINASE DOMAIN-CONTAINING PROTEIN"/>
    <property type="match status" value="1"/>
</dbReference>
<feature type="region of interest" description="Disordered" evidence="1">
    <location>
        <begin position="122"/>
        <end position="157"/>
    </location>
</feature>
<dbReference type="STRING" id="307972.A0A2G8KC11"/>
<proteinExistence type="predicted"/>
<evidence type="ECO:0000313" key="3">
    <source>
        <dbReference type="Proteomes" id="UP000230750"/>
    </source>
</evidence>
<keyword evidence="3" id="KW-1185">Reference proteome</keyword>
<reference evidence="2 3" key="1">
    <citation type="journal article" date="2017" name="PLoS Biol.">
        <title>The sea cucumber genome provides insights into morphological evolution and visceral regeneration.</title>
        <authorList>
            <person name="Zhang X."/>
            <person name="Sun L."/>
            <person name="Yuan J."/>
            <person name="Sun Y."/>
            <person name="Gao Y."/>
            <person name="Zhang L."/>
            <person name="Li S."/>
            <person name="Dai H."/>
            <person name="Hamel J.F."/>
            <person name="Liu C."/>
            <person name="Yu Y."/>
            <person name="Liu S."/>
            <person name="Lin W."/>
            <person name="Guo K."/>
            <person name="Jin S."/>
            <person name="Xu P."/>
            <person name="Storey K.B."/>
            <person name="Huan P."/>
            <person name="Zhang T."/>
            <person name="Zhou Y."/>
            <person name="Zhang J."/>
            <person name="Lin C."/>
            <person name="Li X."/>
            <person name="Xing L."/>
            <person name="Huo D."/>
            <person name="Sun M."/>
            <person name="Wang L."/>
            <person name="Mercier A."/>
            <person name="Li F."/>
            <person name="Yang H."/>
            <person name="Xiang J."/>
        </authorList>
    </citation>
    <scope>NUCLEOTIDE SEQUENCE [LARGE SCALE GENOMIC DNA]</scope>
    <source>
        <strain evidence="2">Shaxun</strain>
        <tissue evidence="2">Muscle</tissue>
    </source>
</reference>